<protein>
    <submittedName>
        <fullName evidence="3">Type II toxin-antitoxin system PemK/MazF family toxin</fullName>
    </submittedName>
</protein>
<evidence type="ECO:0000313" key="4">
    <source>
        <dbReference type="Proteomes" id="UP001204953"/>
    </source>
</evidence>
<accession>A0AAE3GSG6</accession>
<proteinExistence type="inferred from homology"/>
<keyword evidence="2" id="KW-1277">Toxin-antitoxin system</keyword>
<dbReference type="InterPro" id="IPR003477">
    <property type="entry name" value="PemK-like"/>
</dbReference>
<evidence type="ECO:0000256" key="2">
    <source>
        <dbReference type="ARBA" id="ARBA00022649"/>
    </source>
</evidence>
<evidence type="ECO:0000313" key="3">
    <source>
        <dbReference type="EMBL" id="MCP2729444.1"/>
    </source>
</evidence>
<dbReference type="RefSeq" id="WP_254012230.1">
    <property type="nucleotide sequence ID" value="NZ_JAMZMM010000116.1"/>
</dbReference>
<dbReference type="EMBL" id="JAMZMM010000116">
    <property type="protein sequence ID" value="MCP2729444.1"/>
    <property type="molecule type" value="Genomic_DNA"/>
</dbReference>
<keyword evidence="4" id="KW-1185">Reference proteome</keyword>
<dbReference type="Gene3D" id="2.30.30.110">
    <property type="match status" value="1"/>
</dbReference>
<dbReference type="Proteomes" id="UP001204953">
    <property type="component" value="Unassembled WGS sequence"/>
</dbReference>
<dbReference type="InterPro" id="IPR011067">
    <property type="entry name" value="Plasmid_toxin/cell-grow_inhib"/>
</dbReference>
<dbReference type="SUPFAM" id="SSF50118">
    <property type="entry name" value="Cell growth inhibitor/plasmid maintenance toxic component"/>
    <property type="match status" value="1"/>
</dbReference>
<comment type="similarity">
    <text evidence="1">Belongs to the PemK/MazF family.</text>
</comment>
<gene>
    <name evidence="3" type="ORF">NJ959_13375</name>
</gene>
<evidence type="ECO:0000256" key="1">
    <source>
        <dbReference type="ARBA" id="ARBA00007521"/>
    </source>
</evidence>
<name>A0AAE3GSG6_9CYAN</name>
<sequence length="203" mass="23439">MAGQKPRQGWIYFINPYRVSLRCKLGHHHIYDLNEPGEIQCNTRSCSEIINSIRVLRGEHPYIIWTSDQFQDNCKYIQTFTVIPLTSKETYKGLPTVYPINSTSRNGLNQNSFSLVHQICTVDANCFKDSQGNWFERLGQLDKGDKEAIEERLKYFLNLGDNPSEDWFIKNASIELLQKVFDSLPDETTKSIAIEKLIDNLDS</sequence>
<organism evidence="3 4">
    <name type="scientific">Limnofasciculus baicalensis BBK-W-15</name>
    <dbReference type="NCBI Taxonomy" id="2699891"/>
    <lineage>
        <taxon>Bacteria</taxon>
        <taxon>Bacillati</taxon>
        <taxon>Cyanobacteriota</taxon>
        <taxon>Cyanophyceae</taxon>
        <taxon>Coleofasciculales</taxon>
        <taxon>Coleofasciculaceae</taxon>
        <taxon>Limnofasciculus</taxon>
        <taxon>Limnofasciculus baicalensis</taxon>
    </lineage>
</organism>
<dbReference type="Pfam" id="PF02452">
    <property type="entry name" value="PemK_toxin"/>
    <property type="match status" value="1"/>
</dbReference>
<reference evidence="3" key="1">
    <citation type="submission" date="2022-06" db="EMBL/GenBank/DDBJ databases">
        <title>New cyanobacteria of genus Symplocastrum in benthos of Lake Baikal.</title>
        <authorList>
            <person name="Sorokovikova E."/>
            <person name="Tikhonova I."/>
            <person name="Krasnopeev A."/>
            <person name="Evseev P."/>
            <person name="Gladkikh A."/>
            <person name="Belykh O."/>
        </authorList>
    </citation>
    <scope>NUCLEOTIDE SEQUENCE</scope>
    <source>
        <strain evidence="3">BBK-W-15</strain>
    </source>
</reference>
<dbReference type="GO" id="GO:0003677">
    <property type="term" value="F:DNA binding"/>
    <property type="evidence" value="ECO:0007669"/>
    <property type="project" value="InterPro"/>
</dbReference>
<dbReference type="AlphaFoldDB" id="A0AAE3GSG6"/>
<comment type="caution">
    <text evidence="3">The sequence shown here is derived from an EMBL/GenBank/DDBJ whole genome shotgun (WGS) entry which is preliminary data.</text>
</comment>